<evidence type="ECO:0000256" key="4">
    <source>
        <dbReference type="ARBA" id="ARBA00022614"/>
    </source>
</evidence>
<proteinExistence type="inferred from homology"/>
<dbReference type="SUPFAM" id="SSF54427">
    <property type="entry name" value="NTF2-like"/>
    <property type="match status" value="1"/>
</dbReference>
<keyword evidence="5" id="KW-0677">Repeat</keyword>
<dbReference type="AlphaFoldDB" id="A0A9P0D7A0"/>
<dbReference type="GO" id="GO:0003723">
    <property type="term" value="F:RNA binding"/>
    <property type="evidence" value="ECO:0007669"/>
    <property type="project" value="TreeGrafter"/>
</dbReference>
<evidence type="ECO:0000313" key="9">
    <source>
        <dbReference type="EMBL" id="CAH1112826.1"/>
    </source>
</evidence>
<keyword evidence="7" id="KW-0539">Nucleus</keyword>
<dbReference type="GO" id="GO:0005634">
    <property type="term" value="C:nucleus"/>
    <property type="evidence" value="ECO:0007669"/>
    <property type="project" value="UniProtKB-SubCell"/>
</dbReference>
<dbReference type="InterPro" id="IPR002075">
    <property type="entry name" value="NTF2_dom"/>
</dbReference>
<dbReference type="Gene3D" id="1.10.8.10">
    <property type="entry name" value="DNA helicase RuvA subunit, C-terminal domain"/>
    <property type="match status" value="1"/>
</dbReference>
<dbReference type="FunFam" id="1.10.8.10:FF:000018">
    <property type="entry name" value="Nuclear RNA export factor 1"/>
    <property type="match status" value="1"/>
</dbReference>
<keyword evidence="3" id="KW-0813">Transport</keyword>
<dbReference type="SMART" id="SM00804">
    <property type="entry name" value="TAP_C"/>
    <property type="match status" value="1"/>
</dbReference>
<dbReference type="InterPro" id="IPR030217">
    <property type="entry name" value="NXF_fam"/>
</dbReference>
<comment type="similarity">
    <text evidence="2">Belongs to the NXF family.</text>
</comment>
<evidence type="ECO:0000256" key="3">
    <source>
        <dbReference type="ARBA" id="ARBA00022448"/>
    </source>
</evidence>
<evidence type="ECO:0000256" key="7">
    <source>
        <dbReference type="ARBA" id="ARBA00023242"/>
    </source>
</evidence>
<sequence length="543" mass="62317">MQTMKVQVQLMQPNTESVLVTEHSLPHGIIFKNTNLLNDVNCWHKFIVHNSENHSRNEVLQAILDKVHPLDLIPVSYWKDKNGSCFLARNCGPAIQKLCKDNLVVPAPKSTIPYKISIILKFATTGEFKIDVQKNILKVLSKRYDMTTRTLDLSNFYEDPDLTEFCALSQPKIMFFVLHLTKSLVPLPENYIMSNNKIKLLNPLESISKLTSPVKSLDLRNNLLESFVRLNELKLFKLKDLYLDGNPLCEKVTEAEYIQGVTSLVKDLVTLDGIPIRIGSLPVSKKVFLCNDDGKELVDQFLEHYFYIYDSQNRKLIQELYHKNAMLSVNAIYVNSQITSASTRLYRYNQISRNLHKLADVSMVSKNLFRGNQDITNILTSLPATEHDPYSFLVDLIHYTPRCAIIGVSGVFRERAESLLETEKVYGFRRLFTIETVNHSGLCFITNEEFHVYNAMTWQVMNSFQVAKPINAVTLSSTIPQTEKDQQKVIEALKVISTLNTEWSKKCLEECNYDLKRALSLFVDLYKQNRIPEEGFEDAKKKA</sequence>
<dbReference type="CDD" id="cd14342">
    <property type="entry name" value="UBA_TAP-C"/>
    <property type="match status" value="1"/>
</dbReference>
<organism evidence="9 10">
    <name type="scientific">Psylliodes chrysocephalus</name>
    <dbReference type="NCBI Taxonomy" id="3402493"/>
    <lineage>
        <taxon>Eukaryota</taxon>
        <taxon>Metazoa</taxon>
        <taxon>Ecdysozoa</taxon>
        <taxon>Arthropoda</taxon>
        <taxon>Hexapoda</taxon>
        <taxon>Insecta</taxon>
        <taxon>Pterygota</taxon>
        <taxon>Neoptera</taxon>
        <taxon>Endopterygota</taxon>
        <taxon>Coleoptera</taxon>
        <taxon>Polyphaga</taxon>
        <taxon>Cucujiformia</taxon>
        <taxon>Chrysomeloidea</taxon>
        <taxon>Chrysomelidae</taxon>
        <taxon>Galerucinae</taxon>
        <taxon>Alticini</taxon>
        <taxon>Psylliodes</taxon>
    </lineage>
</organism>
<keyword evidence="10" id="KW-1185">Reference proteome</keyword>
<reference evidence="9" key="1">
    <citation type="submission" date="2022-01" db="EMBL/GenBank/DDBJ databases">
        <authorList>
            <person name="King R."/>
        </authorList>
    </citation>
    <scope>NUCLEOTIDE SEQUENCE</scope>
</reference>
<dbReference type="PANTHER" id="PTHR10662:SF22">
    <property type="entry name" value="NUCLEAR RNA EXPORT FACTOR 1"/>
    <property type="match status" value="1"/>
</dbReference>
<evidence type="ECO:0000259" key="8">
    <source>
        <dbReference type="SMART" id="SM00804"/>
    </source>
</evidence>
<gene>
    <name evidence="9" type="ORF">PSYICH_LOCUS13480</name>
</gene>
<dbReference type="InterPro" id="IPR005637">
    <property type="entry name" value="TAP_C_dom"/>
</dbReference>
<keyword evidence="4" id="KW-0433">Leucine-rich repeat</keyword>
<dbReference type="GO" id="GO:0016973">
    <property type="term" value="P:poly(A)+ mRNA export from nucleus"/>
    <property type="evidence" value="ECO:0007669"/>
    <property type="project" value="TreeGrafter"/>
</dbReference>
<dbReference type="InterPro" id="IPR032675">
    <property type="entry name" value="LRR_dom_sf"/>
</dbReference>
<protein>
    <recommendedName>
        <fullName evidence="8">TAP-C domain-containing protein</fullName>
    </recommendedName>
</protein>
<comment type="subcellular location">
    <subcellularLocation>
        <location evidence="1">Nucleus</location>
    </subcellularLocation>
</comment>
<evidence type="ECO:0000313" key="10">
    <source>
        <dbReference type="Proteomes" id="UP001153636"/>
    </source>
</evidence>
<evidence type="ECO:0000256" key="5">
    <source>
        <dbReference type="ARBA" id="ARBA00022737"/>
    </source>
</evidence>
<accession>A0A9P0D7A0</accession>
<evidence type="ECO:0000256" key="1">
    <source>
        <dbReference type="ARBA" id="ARBA00004123"/>
    </source>
</evidence>
<dbReference type="Gene3D" id="3.80.10.10">
    <property type="entry name" value="Ribonuclease Inhibitor"/>
    <property type="match status" value="1"/>
</dbReference>
<dbReference type="InterPro" id="IPR057125">
    <property type="entry name" value="NXF1/2/3/5-like_LRR"/>
</dbReference>
<dbReference type="OrthoDB" id="25872at2759"/>
<dbReference type="Pfam" id="PF24048">
    <property type="entry name" value="LRR_NXF1-5"/>
    <property type="match status" value="1"/>
</dbReference>
<feature type="domain" description="TAP-C" evidence="8">
    <location>
        <begin position="475"/>
        <end position="538"/>
    </location>
</feature>
<keyword evidence="6" id="KW-0509">mRNA transport</keyword>
<dbReference type="Pfam" id="PF03943">
    <property type="entry name" value="TAP_C"/>
    <property type="match status" value="1"/>
</dbReference>
<name>A0A9P0D7A0_9CUCU</name>
<dbReference type="PANTHER" id="PTHR10662">
    <property type="entry name" value="NUCLEAR RNA EXPORT FACTOR"/>
    <property type="match status" value="1"/>
</dbReference>
<dbReference type="InterPro" id="IPR032710">
    <property type="entry name" value="NTF2-like_dom_sf"/>
</dbReference>
<dbReference type="Proteomes" id="UP001153636">
    <property type="component" value="Chromosome 7"/>
</dbReference>
<dbReference type="EMBL" id="OV651819">
    <property type="protein sequence ID" value="CAH1112826.1"/>
    <property type="molecule type" value="Genomic_DNA"/>
</dbReference>
<dbReference type="Pfam" id="PF22602">
    <property type="entry name" value="NXF_NTF2"/>
    <property type="match status" value="1"/>
</dbReference>
<dbReference type="InterPro" id="IPR009060">
    <property type="entry name" value="UBA-like_sf"/>
</dbReference>
<dbReference type="SUPFAM" id="SSF46934">
    <property type="entry name" value="UBA-like"/>
    <property type="match status" value="1"/>
</dbReference>
<dbReference type="Gene3D" id="3.10.450.50">
    <property type="match status" value="1"/>
</dbReference>
<dbReference type="SUPFAM" id="SSF52058">
    <property type="entry name" value="L domain-like"/>
    <property type="match status" value="1"/>
</dbReference>
<evidence type="ECO:0000256" key="6">
    <source>
        <dbReference type="ARBA" id="ARBA00022816"/>
    </source>
</evidence>
<evidence type="ECO:0000256" key="2">
    <source>
        <dbReference type="ARBA" id="ARBA00009285"/>
    </source>
</evidence>